<dbReference type="Proteomes" id="UP000193719">
    <property type="component" value="Unassembled WGS sequence"/>
</dbReference>
<protein>
    <submittedName>
        <fullName evidence="7">Uncharacterized protein</fullName>
    </submittedName>
</protein>
<evidence type="ECO:0000256" key="3">
    <source>
        <dbReference type="ARBA" id="ARBA00023015"/>
    </source>
</evidence>
<comment type="similarity">
    <text evidence="2">Belongs to the Mediator complex subunit 28 family.</text>
</comment>
<gene>
    <name evidence="7" type="ORF">BCR36DRAFT_587605</name>
</gene>
<dbReference type="Pfam" id="PF11594">
    <property type="entry name" value="Med28"/>
    <property type="match status" value="1"/>
</dbReference>
<dbReference type="OrthoDB" id="2147033at2759"/>
<comment type="caution">
    <text evidence="7">The sequence shown here is derived from an EMBL/GenBank/DDBJ whole genome shotgun (WGS) entry which is preliminary data.</text>
</comment>
<name>A0A1Y1UVB7_9FUNG</name>
<evidence type="ECO:0000256" key="4">
    <source>
        <dbReference type="ARBA" id="ARBA00023054"/>
    </source>
</evidence>
<evidence type="ECO:0000256" key="5">
    <source>
        <dbReference type="ARBA" id="ARBA00023163"/>
    </source>
</evidence>
<dbReference type="GO" id="GO:0005634">
    <property type="term" value="C:nucleus"/>
    <property type="evidence" value="ECO:0007669"/>
    <property type="project" value="UniProtKB-SubCell"/>
</dbReference>
<keyword evidence="4" id="KW-0175">Coiled coil</keyword>
<keyword evidence="6" id="KW-0539">Nucleus</keyword>
<dbReference type="AlphaFoldDB" id="A0A1Y1UVB7"/>
<evidence type="ECO:0000313" key="7">
    <source>
        <dbReference type="EMBL" id="ORX41960.1"/>
    </source>
</evidence>
<reference evidence="7 8" key="1">
    <citation type="submission" date="2016-08" db="EMBL/GenBank/DDBJ databases">
        <title>Genomes of anaerobic fungi encode conserved fungal cellulosomes for biomass hydrolysis.</title>
        <authorList>
            <consortium name="DOE Joint Genome Institute"/>
            <person name="Haitjema C.H."/>
            <person name="Gilmore S.P."/>
            <person name="Henske J.K."/>
            <person name="Solomon K.V."/>
            <person name="De Groot R."/>
            <person name="Kuo A."/>
            <person name="Mondo S.J."/>
            <person name="Salamov A.A."/>
            <person name="Labutti K."/>
            <person name="Zhao Z."/>
            <person name="Chiniquy J."/>
            <person name="Barry K."/>
            <person name="Brewer H.M."/>
            <person name="Purvine S.O."/>
            <person name="Wright A.T."/>
            <person name="Boxma B."/>
            <person name="Van Alen T."/>
            <person name="Hackstein J.H."/>
            <person name="Baker S.E."/>
            <person name="Grigoriev I.V."/>
            <person name="O'Malley M.A."/>
        </authorList>
    </citation>
    <scope>NUCLEOTIDE SEQUENCE [LARGE SCALE GENOMIC DNA]</scope>
    <source>
        <strain evidence="8">finn</strain>
    </source>
</reference>
<evidence type="ECO:0000256" key="2">
    <source>
        <dbReference type="ARBA" id="ARBA00005571"/>
    </source>
</evidence>
<dbReference type="InterPro" id="IPR021640">
    <property type="entry name" value="Mediator_Med28"/>
</dbReference>
<keyword evidence="5" id="KW-0804">Transcription</keyword>
<reference evidence="7 8" key="2">
    <citation type="submission" date="2016-08" db="EMBL/GenBank/DDBJ databases">
        <title>Pervasive Adenine N6-methylation of Active Genes in Fungi.</title>
        <authorList>
            <consortium name="DOE Joint Genome Institute"/>
            <person name="Mondo S.J."/>
            <person name="Dannebaum R.O."/>
            <person name="Kuo R.C."/>
            <person name="Labutti K."/>
            <person name="Haridas S."/>
            <person name="Kuo A."/>
            <person name="Salamov A."/>
            <person name="Ahrendt S.R."/>
            <person name="Lipzen A."/>
            <person name="Sullivan W."/>
            <person name="Andreopoulos W.B."/>
            <person name="Clum A."/>
            <person name="Lindquist E."/>
            <person name="Daum C."/>
            <person name="Ramamoorthy G.K."/>
            <person name="Gryganskyi A."/>
            <person name="Culley D."/>
            <person name="Magnuson J.K."/>
            <person name="James T.Y."/>
            <person name="O'Malley M.A."/>
            <person name="Stajich J.E."/>
            <person name="Spatafora J.W."/>
            <person name="Visel A."/>
            <person name="Grigoriev I.V."/>
        </authorList>
    </citation>
    <scope>NUCLEOTIDE SEQUENCE [LARGE SCALE GENOMIC DNA]</scope>
    <source>
        <strain evidence="8">finn</strain>
    </source>
</reference>
<dbReference type="EMBL" id="MCFH01000074">
    <property type="protein sequence ID" value="ORX41960.1"/>
    <property type="molecule type" value="Genomic_DNA"/>
</dbReference>
<comment type="subcellular location">
    <subcellularLocation>
        <location evidence="1">Nucleus</location>
    </subcellularLocation>
</comment>
<keyword evidence="3" id="KW-0805">Transcription regulation</keyword>
<organism evidence="7 8">
    <name type="scientific">Piromyces finnis</name>
    <dbReference type="NCBI Taxonomy" id="1754191"/>
    <lineage>
        <taxon>Eukaryota</taxon>
        <taxon>Fungi</taxon>
        <taxon>Fungi incertae sedis</taxon>
        <taxon>Chytridiomycota</taxon>
        <taxon>Chytridiomycota incertae sedis</taxon>
        <taxon>Neocallimastigomycetes</taxon>
        <taxon>Neocallimastigales</taxon>
        <taxon>Neocallimastigaceae</taxon>
        <taxon>Piromyces</taxon>
    </lineage>
</organism>
<evidence type="ECO:0000313" key="8">
    <source>
        <dbReference type="Proteomes" id="UP000193719"/>
    </source>
</evidence>
<sequence length="146" mass="17206">MDEKKMDEKKEDSSIQLLNNITDSLNNLIKLIPENLEEKRIDGDNSSSNYINTINDSLNLLKANVTTTLVKTYENPELTIQKEIKELEKEKDVKDYVIQRTYNNLRIWNSILNDLEQREKTIMNRSYKNEPSVMKVIEIYPEPLKK</sequence>
<evidence type="ECO:0000256" key="1">
    <source>
        <dbReference type="ARBA" id="ARBA00004123"/>
    </source>
</evidence>
<evidence type="ECO:0000256" key="6">
    <source>
        <dbReference type="ARBA" id="ARBA00023242"/>
    </source>
</evidence>
<keyword evidence="8" id="KW-1185">Reference proteome</keyword>
<proteinExistence type="inferred from homology"/>
<accession>A0A1Y1UVB7</accession>